<feature type="transmembrane region" description="Helical" evidence="9">
    <location>
        <begin position="179"/>
        <end position="199"/>
    </location>
</feature>
<dbReference type="PANTHER" id="PTHR24243:SF230">
    <property type="entry name" value="G-PROTEIN COUPLED RECEPTORS FAMILY 1 PROFILE DOMAIN-CONTAINING PROTEIN"/>
    <property type="match status" value="1"/>
</dbReference>
<comment type="caution">
    <text evidence="11">The sequence shown here is derived from an EMBL/GenBank/DDBJ whole genome shotgun (WGS) entry which is preliminary data.</text>
</comment>
<dbReference type="PROSITE" id="PS00237">
    <property type="entry name" value="G_PROTEIN_RECEP_F1_1"/>
    <property type="match status" value="1"/>
</dbReference>
<dbReference type="InterPro" id="IPR017452">
    <property type="entry name" value="GPCR_Rhodpsn_7TM"/>
</dbReference>
<name>A0AAE1D1Q4_9GAST</name>
<feature type="domain" description="G-protein coupled receptors family 1 profile" evidence="10">
    <location>
        <begin position="71"/>
        <end position="345"/>
    </location>
</feature>
<dbReference type="PANTHER" id="PTHR24243">
    <property type="entry name" value="G-PROTEIN COUPLED RECEPTOR"/>
    <property type="match status" value="1"/>
</dbReference>
<organism evidence="11 12">
    <name type="scientific">Elysia crispata</name>
    <name type="common">lettuce slug</name>
    <dbReference type="NCBI Taxonomy" id="231223"/>
    <lineage>
        <taxon>Eukaryota</taxon>
        <taxon>Metazoa</taxon>
        <taxon>Spiralia</taxon>
        <taxon>Lophotrochozoa</taxon>
        <taxon>Mollusca</taxon>
        <taxon>Gastropoda</taxon>
        <taxon>Heterobranchia</taxon>
        <taxon>Euthyneura</taxon>
        <taxon>Panpulmonata</taxon>
        <taxon>Sacoglossa</taxon>
        <taxon>Placobranchoidea</taxon>
        <taxon>Plakobranchidae</taxon>
        <taxon>Elysia</taxon>
    </lineage>
</organism>
<feature type="transmembrane region" description="Helical" evidence="9">
    <location>
        <begin position="229"/>
        <end position="250"/>
    </location>
</feature>
<dbReference type="EMBL" id="JAWDGP010005840">
    <property type="protein sequence ID" value="KAK3751054.1"/>
    <property type="molecule type" value="Genomic_DNA"/>
</dbReference>
<comment type="similarity">
    <text evidence="8">Belongs to the G-protein coupled receptor 1 family.</text>
</comment>
<accession>A0AAE1D1Q4</accession>
<dbReference type="SUPFAM" id="SSF81321">
    <property type="entry name" value="Family A G protein-coupled receptor-like"/>
    <property type="match status" value="1"/>
</dbReference>
<feature type="transmembrane region" description="Helical" evidence="9">
    <location>
        <begin position="140"/>
        <end position="167"/>
    </location>
</feature>
<evidence type="ECO:0000313" key="11">
    <source>
        <dbReference type="EMBL" id="KAK3751054.1"/>
    </source>
</evidence>
<dbReference type="Gene3D" id="1.20.1070.10">
    <property type="entry name" value="Rhodopsin 7-helix transmembrane proteins"/>
    <property type="match status" value="1"/>
</dbReference>
<comment type="subcellular location">
    <subcellularLocation>
        <location evidence="1">Membrane</location>
        <topology evidence="1">Multi-pass membrane protein</topology>
    </subcellularLocation>
</comment>
<feature type="transmembrane region" description="Helical" evidence="9">
    <location>
        <begin position="92"/>
        <end position="112"/>
    </location>
</feature>
<feature type="transmembrane region" description="Helical" evidence="9">
    <location>
        <begin position="62"/>
        <end position="80"/>
    </location>
</feature>
<keyword evidence="12" id="KW-1185">Reference proteome</keyword>
<evidence type="ECO:0000256" key="5">
    <source>
        <dbReference type="ARBA" id="ARBA00023136"/>
    </source>
</evidence>
<gene>
    <name evidence="11" type="ORF">RRG08_044632</name>
</gene>
<evidence type="ECO:0000256" key="8">
    <source>
        <dbReference type="RuleBase" id="RU000688"/>
    </source>
</evidence>
<sequence length="369" mass="41680">MASAINTSEPALLNLTGALFNISEGLILEYDLTLSNTSGNGSEVGANDYEFVYTMKDSERQILGLITGAMGMVTIPWLFGVTLTEAYRKLSYTVYLSAMSVYDLLFVLLVFVDSGIKRWRDWQIRDVLVWEVPCRLYDHFVYTCSVISIWLNVALAVDRYIVIAFPFKRDTFCTRKNSWILTGGIIAVVHCLGIAYLIVGKVNYIPVFKRDYCQGKRIALDFDAYMEQVAGILPAVLFIVVINALSVVQLSRHAAKRRKMVQSNQSEGTATRTSKATYALVAIGICTVIGQLPNAFNELLLTYTKEHQKELHNKLNSAEFPVYAKAVEVFQSLKLLTHIQNFFILFFMNGDFRRGAAKLVMRKKRQIKP</sequence>
<dbReference type="GO" id="GO:0005886">
    <property type="term" value="C:plasma membrane"/>
    <property type="evidence" value="ECO:0007669"/>
    <property type="project" value="TreeGrafter"/>
</dbReference>
<keyword evidence="7 8" id="KW-0807">Transducer</keyword>
<proteinExistence type="inferred from homology"/>
<dbReference type="PRINTS" id="PR00237">
    <property type="entry name" value="GPCRRHODOPSN"/>
</dbReference>
<evidence type="ECO:0000256" key="6">
    <source>
        <dbReference type="ARBA" id="ARBA00023170"/>
    </source>
</evidence>
<dbReference type="GO" id="GO:0004930">
    <property type="term" value="F:G protein-coupled receptor activity"/>
    <property type="evidence" value="ECO:0007669"/>
    <property type="project" value="UniProtKB-KW"/>
</dbReference>
<protein>
    <recommendedName>
        <fullName evidence="10">G-protein coupled receptors family 1 profile domain-containing protein</fullName>
    </recommendedName>
</protein>
<evidence type="ECO:0000313" key="12">
    <source>
        <dbReference type="Proteomes" id="UP001283361"/>
    </source>
</evidence>
<keyword evidence="5 9" id="KW-0472">Membrane</keyword>
<keyword evidence="3 9" id="KW-1133">Transmembrane helix</keyword>
<dbReference type="PROSITE" id="PS50262">
    <property type="entry name" value="G_PROTEIN_RECEP_F1_2"/>
    <property type="match status" value="1"/>
</dbReference>
<evidence type="ECO:0000256" key="3">
    <source>
        <dbReference type="ARBA" id="ARBA00022989"/>
    </source>
</evidence>
<keyword evidence="2 8" id="KW-0812">Transmembrane</keyword>
<dbReference type="AlphaFoldDB" id="A0AAE1D1Q4"/>
<evidence type="ECO:0000256" key="1">
    <source>
        <dbReference type="ARBA" id="ARBA00004141"/>
    </source>
</evidence>
<dbReference type="Proteomes" id="UP001283361">
    <property type="component" value="Unassembled WGS sequence"/>
</dbReference>
<reference evidence="11" key="1">
    <citation type="journal article" date="2023" name="G3 (Bethesda)">
        <title>A reference genome for the long-term kleptoplast-retaining sea slug Elysia crispata morphotype clarki.</title>
        <authorList>
            <person name="Eastman K.E."/>
            <person name="Pendleton A.L."/>
            <person name="Shaikh M.A."/>
            <person name="Suttiyut T."/>
            <person name="Ogas R."/>
            <person name="Tomko P."/>
            <person name="Gavelis G."/>
            <person name="Widhalm J.R."/>
            <person name="Wisecaver J.H."/>
        </authorList>
    </citation>
    <scope>NUCLEOTIDE SEQUENCE</scope>
    <source>
        <strain evidence="11">ECLA1</strain>
    </source>
</reference>
<evidence type="ECO:0000256" key="2">
    <source>
        <dbReference type="ARBA" id="ARBA00022692"/>
    </source>
</evidence>
<evidence type="ECO:0000256" key="9">
    <source>
        <dbReference type="SAM" id="Phobius"/>
    </source>
</evidence>
<evidence type="ECO:0000256" key="7">
    <source>
        <dbReference type="ARBA" id="ARBA00023224"/>
    </source>
</evidence>
<evidence type="ECO:0000259" key="10">
    <source>
        <dbReference type="PROSITE" id="PS50262"/>
    </source>
</evidence>
<dbReference type="InterPro" id="IPR000276">
    <property type="entry name" value="GPCR_Rhodpsn"/>
</dbReference>
<evidence type="ECO:0000256" key="4">
    <source>
        <dbReference type="ARBA" id="ARBA00023040"/>
    </source>
</evidence>
<keyword evidence="4 8" id="KW-0297">G-protein coupled receptor</keyword>
<dbReference type="Pfam" id="PF00001">
    <property type="entry name" value="7tm_1"/>
    <property type="match status" value="1"/>
</dbReference>
<keyword evidence="6 8" id="KW-0675">Receptor</keyword>